<dbReference type="InterPro" id="IPR012674">
    <property type="entry name" value="Calycin"/>
</dbReference>
<evidence type="ECO:0000313" key="4">
    <source>
        <dbReference type="Proteomes" id="UP000005239"/>
    </source>
</evidence>
<dbReference type="OrthoDB" id="354351at2759"/>
<dbReference type="Gene3D" id="2.40.128.20">
    <property type="match status" value="1"/>
</dbReference>
<dbReference type="InterPro" id="IPR000463">
    <property type="entry name" value="Fatty_acid-bd"/>
</dbReference>
<dbReference type="InterPro" id="IPR031259">
    <property type="entry name" value="ILBP"/>
</dbReference>
<dbReference type="GO" id="GO:0015908">
    <property type="term" value="P:fatty acid transport"/>
    <property type="evidence" value="ECO:0000318"/>
    <property type="project" value="GO_Central"/>
</dbReference>
<organism evidence="3 4">
    <name type="scientific">Pristionchus pacificus</name>
    <name type="common">Parasitic nematode worm</name>
    <dbReference type="NCBI Taxonomy" id="54126"/>
    <lineage>
        <taxon>Eukaryota</taxon>
        <taxon>Metazoa</taxon>
        <taxon>Ecdysozoa</taxon>
        <taxon>Nematoda</taxon>
        <taxon>Chromadorea</taxon>
        <taxon>Rhabditida</taxon>
        <taxon>Rhabditina</taxon>
        <taxon>Diplogasteromorpha</taxon>
        <taxon>Diplogasteroidea</taxon>
        <taxon>Neodiplogasteridae</taxon>
        <taxon>Pristionchus</taxon>
    </lineage>
</organism>
<dbReference type="GO" id="GO:0005504">
    <property type="term" value="F:fatty acid binding"/>
    <property type="evidence" value="ECO:0000318"/>
    <property type="project" value="GO_Central"/>
</dbReference>
<dbReference type="GO" id="GO:0005829">
    <property type="term" value="C:cytosol"/>
    <property type="evidence" value="ECO:0000318"/>
    <property type="project" value="GO_Central"/>
</dbReference>
<reference evidence="4" key="1">
    <citation type="journal article" date="2008" name="Nat. Genet.">
        <title>The Pristionchus pacificus genome provides a unique perspective on nematode lifestyle and parasitism.</title>
        <authorList>
            <person name="Dieterich C."/>
            <person name="Clifton S.W."/>
            <person name="Schuster L.N."/>
            <person name="Chinwalla A."/>
            <person name="Delehaunty K."/>
            <person name="Dinkelacker I."/>
            <person name="Fulton L."/>
            <person name="Fulton R."/>
            <person name="Godfrey J."/>
            <person name="Minx P."/>
            <person name="Mitreva M."/>
            <person name="Roeseler W."/>
            <person name="Tian H."/>
            <person name="Witte H."/>
            <person name="Yang S.P."/>
            <person name="Wilson R.K."/>
            <person name="Sommer R.J."/>
        </authorList>
    </citation>
    <scope>NUCLEOTIDE SEQUENCE [LARGE SCALE GENOMIC DNA]</scope>
    <source>
        <strain evidence="4">PS312</strain>
    </source>
</reference>
<dbReference type="PRINTS" id="PR00178">
    <property type="entry name" value="FATTYACIDBP"/>
</dbReference>
<accession>A0A2A6CX86</accession>
<dbReference type="EnsemblMetazoa" id="PPA36516.1">
    <property type="protein sequence ID" value="PPA36516.1"/>
    <property type="gene ID" value="WBGene00274885"/>
</dbReference>
<evidence type="ECO:0000256" key="2">
    <source>
        <dbReference type="ARBA" id="ARBA00023121"/>
    </source>
</evidence>
<accession>A0A8R1UNE5</accession>
<proteinExistence type="inferred from homology"/>
<evidence type="ECO:0000256" key="1">
    <source>
        <dbReference type="ARBA" id="ARBA00008390"/>
    </source>
</evidence>
<comment type="similarity">
    <text evidence="1">Belongs to the calycin superfamily. Fatty-acid binding protein (FABP) family.</text>
</comment>
<reference evidence="3" key="2">
    <citation type="submission" date="2022-06" db="UniProtKB">
        <authorList>
            <consortium name="EnsemblMetazoa"/>
        </authorList>
    </citation>
    <scope>IDENTIFICATION</scope>
    <source>
        <strain evidence="3">PS312</strain>
    </source>
</reference>
<sequence>MSCVDIYFVANVARIDKKHVSPFLVISRHSEQFVLTECGLGSIVRKAEAKAIITLEIRNEQTTFKNPTVEFEINKELDETTTDGRKFVSSAALNDEGLLIQIQRYLEDSHKNSTITRYMEDDDTLVIIYECGGVTAKKTYRRIKDDFFILTAPPLRPAVSRNGPLLGYIFLLSKKSSQLQSAPQKVNVGNYRNPALNFNVFPTIECPKIPEEYGIKCDEFVCYCQDPNKQFYMKDESFVYLGCKGVEKQWNTITPFSIMQSITFDIMDLAGSCQVNEFVRGACMCDMPSVRKGKRQGEKLCGAKKVQFWVNSNSRDIYKELTCTDDGWTSEGVVVHPEISRPFAKINSRNCKEREQTKHIYHRSKCPSSIGIVCILGSAFSSRRRSLTVRFVRNVDIRKNCFPAFDLVSGICFNELLPLSTRSPRKIVIPTLIVANHDSCKKTCWHLVCIMHTERDTCLVYSYADTKCLLLGEEITGAVVTVTNKEVVGVKCQDIAHPSICGGVPDTMTCSDVQCYCLDAKQIVVTAGKTKFSGSIITCDKASKQWQMVGPTDESASFLFPGSRACQSIAPLSYPACMCPIPFTMNSVRDGDKLCGNKPVEVWFAVGAGNNTPRKSPLTCTEKGWVSEGKVVKPQKIFCKK</sequence>
<dbReference type="AlphaFoldDB" id="A0A2A6CX86"/>
<dbReference type="GO" id="GO:0005634">
    <property type="term" value="C:nucleus"/>
    <property type="evidence" value="ECO:0000318"/>
    <property type="project" value="GO_Central"/>
</dbReference>
<protein>
    <submittedName>
        <fullName evidence="3">Uncharacterized protein</fullName>
    </submittedName>
</protein>
<keyword evidence="4" id="KW-1185">Reference proteome</keyword>
<dbReference type="PANTHER" id="PTHR11955">
    <property type="entry name" value="FATTY ACID BINDING PROTEIN"/>
    <property type="match status" value="1"/>
</dbReference>
<dbReference type="CDD" id="cd00742">
    <property type="entry name" value="FABP"/>
    <property type="match status" value="1"/>
</dbReference>
<name>A0A2A6CX86_PRIPA</name>
<dbReference type="Proteomes" id="UP000005239">
    <property type="component" value="Unassembled WGS sequence"/>
</dbReference>
<dbReference type="SUPFAM" id="SSF50814">
    <property type="entry name" value="Lipocalins"/>
    <property type="match status" value="1"/>
</dbReference>
<keyword evidence="2" id="KW-0446">Lipid-binding</keyword>
<evidence type="ECO:0000313" key="3">
    <source>
        <dbReference type="EnsemblMetazoa" id="PPA36516.1"/>
    </source>
</evidence>
<gene>
    <name evidence="3" type="primary">WBGene00274885</name>
</gene>